<dbReference type="Proteomes" id="UP000010469">
    <property type="component" value="Chromosome"/>
</dbReference>
<dbReference type="HOGENOM" id="CLU_000960_28_3_2"/>
<dbReference type="PANTHER" id="PTHR42718">
    <property type="entry name" value="MAJOR FACILITATOR SUPERFAMILY MULTIDRUG TRANSPORTER MFSC"/>
    <property type="match status" value="1"/>
</dbReference>
<dbReference type="PRINTS" id="PR01036">
    <property type="entry name" value="TCRTETB"/>
</dbReference>
<keyword evidence="9" id="KW-1185">Reference proteome</keyword>
<feature type="transmembrane region" description="Helical" evidence="6">
    <location>
        <begin position="77"/>
        <end position="97"/>
    </location>
</feature>
<name>L0A9L4_CALLD</name>
<dbReference type="Gene3D" id="1.20.1250.20">
    <property type="entry name" value="MFS general substrate transporter like domains"/>
    <property type="match status" value="1"/>
</dbReference>
<keyword evidence="5 6" id="KW-0472">Membrane</keyword>
<dbReference type="AlphaFoldDB" id="L0A9L4"/>
<evidence type="ECO:0000256" key="4">
    <source>
        <dbReference type="ARBA" id="ARBA00022989"/>
    </source>
</evidence>
<dbReference type="OrthoDB" id="117970at2157"/>
<proteinExistence type="predicted"/>
<feature type="transmembrane region" description="Helical" evidence="6">
    <location>
        <begin position="165"/>
        <end position="185"/>
    </location>
</feature>
<dbReference type="GO" id="GO:0022857">
    <property type="term" value="F:transmembrane transporter activity"/>
    <property type="evidence" value="ECO:0007669"/>
    <property type="project" value="InterPro"/>
</dbReference>
<organism evidence="8 9">
    <name type="scientific">Caldisphaera lagunensis (strain DSM 15908 / JCM 11604 / ANMR 0165 / IC-154)</name>
    <dbReference type="NCBI Taxonomy" id="1056495"/>
    <lineage>
        <taxon>Archaea</taxon>
        <taxon>Thermoproteota</taxon>
        <taxon>Thermoprotei</taxon>
        <taxon>Acidilobales</taxon>
        <taxon>Caldisphaeraceae</taxon>
        <taxon>Caldisphaera</taxon>
    </lineage>
</organism>
<dbReference type="Pfam" id="PF07690">
    <property type="entry name" value="MFS_1"/>
    <property type="match status" value="1"/>
</dbReference>
<evidence type="ECO:0000256" key="1">
    <source>
        <dbReference type="ARBA" id="ARBA00004141"/>
    </source>
</evidence>
<dbReference type="CDD" id="cd17321">
    <property type="entry name" value="MFS_MMR_MDR_like"/>
    <property type="match status" value="1"/>
</dbReference>
<dbReference type="Gene3D" id="1.20.1720.10">
    <property type="entry name" value="Multidrug resistance protein D"/>
    <property type="match status" value="1"/>
</dbReference>
<protein>
    <submittedName>
        <fullName evidence="8">Arabinose efflux permease family protein</fullName>
    </submittedName>
</protein>
<keyword evidence="3 6" id="KW-0812">Transmembrane</keyword>
<dbReference type="EMBL" id="CP003378">
    <property type="protein sequence ID" value="AFZ69832.1"/>
    <property type="molecule type" value="Genomic_DNA"/>
</dbReference>
<evidence type="ECO:0000259" key="7">
    <source>
        <dbReference type="PROSITE" id="PS50850"/>
    </source>
</evidence>
<dbReference type="eggNOG" id="arCOG00144">
    <property type="taxonomic scope" value="Archaea"/>
</dbReference>
<dbReference type="PROSITE" id="PS50850">
    <property type="entry name" value="MFS"/>
    <property type="match status" value="1"/>
</dbReference>
<dbReference type="GO" id="GO:0016020">
    <property type="term" value="C:membrane"/>
    <property type="evidence" value="ECO:0007669"/>
    <property type="project" value="UniProtKB-SubCell"/>
</dbReference>
<dbReference type="InterPro" id="IPR011701">
    <property type="entry name" value="MFS"/>
</dbReference>
<evidence type="ECO:0000256" key="3">
    <source>
        <dbReference type="ARBA" id="ARBA00022692"/>
    </source>
</evidence>
<reference evidence="9" key="1">
    <citation type="submission" date="2012-03" db="EMBL/GenBank/DDBJ databases">
        <title>Complete genome of Caldisphaera lagunensis DSM 15908.</title>
        <authorList>
            <person name="Lucas S."/>
            <person name="Copeland A."/>
            <person name="Lapidus A."/>
            <person name="Glavina del Rio T."/>
            <person name="Dalin E."/>
            <person name="Tice H."/>
            <person name="Bruce D."/>
            <person name="Goodwin L."/>
            <person name="Pitluck S."/>
            <person name="Peters L."/>
            <person name="Mikhailova N."/>
            <person name="Teshima H."/>
            <person name="Kyrpides N."/>
            <person name="Mavromatis K."/>
            <person name="Ivanova N."/>
            <person name="Brettin T."/>
            <person name="Detter J.C."/>
            <person name="Han C."/>
            <person name="Larimer F."/>
            <person name="Land M."/>
            <person name="Hauser L."/>
            <person name="Markowitz V."/>
            <person name="Cheng J.-F."/>
            <person name="Hugenholtz P."/>
            <person name="Woyke T."/>
            <person name="Wu D."/>
            <person name="Spring S."/>
            <person name="Schroeder M."/>
            <person name="Brambilla E."/>
            <person name="Klenk H.-P."/>
            <person name="Eisen J.A."/>
        </authorList>
    </citation>
    <scope>NUCLEOTIDE SEQUENCE [LARGE SCALE GENOMIC DNA]</scope>
    <source>
        <strain evidence="9">DSM 15908 / JCM 11604 / IC-154</strain>
    </source>
</reference>
<dbReference type="SUPFAM" id="SSF103473">
    <property type="entry name" value="MFS general substrate transporter"/>
    <property type="match status" value="1"/>
</dbReference>
<comment type="subcellular location">
    <subcellularLocation>
        <location evidence="1">Membrane</location>
        <topology evidence="1">Multi-pass membrane protein</topology>
    </subcellularLocation>
</comment>
<sequence length="473" mass="51769" precursor="true">MNIDKKYLWIVSISTSFAAILTPLDSTIVSISLPFISRSLKMSYIETIWVPLGYLIALTVLLLPIGRLSDIKGKKKFFTNGYIIFIIGTLMSGLSFNGFELDLWRIIQGIGAAFILAVGGAIITETYPPNMRGRAFGIWSFSVYLGTTIGPVIGGIIVSITSWRYIFFVTLPLAIIGYILSTKYIKETNIKLNEKMDYTGSALLIIGLFSIVYGLTYGSFIGWNIYSILFSIFGLTVFGLFLAYEYKNSYKAILDVNLLKNNVMFTAGNLAALLNYTGYFYLSFFISFYMQIILIFSPLITSIALISLSLSMVILSPISGWLSDKIGSRLLATTGMLLIMVGLLLLIPLGLKATLFDVSLRMIIIGVGMGLFSSPNTSAVMGSVTKDKLGVASGSLNLMRFLGQSLSLAIASLIVASYIPKNVLSSIFTGVAITNYQISAQFFILGLRRLYLISSIIIAVGAVLSALRNKRKS</sequence>
<feature type="transmembrane region" description="Helical" evidence="6">
    <location>
        <begin position="397"/>
        <end position="419"/>
    </location>
</feature>
<dbReference type="PANTHER" id="PTHR42718:SF9">
    <property type="entry name" value="MAJOR FACILITATOR SUPERFAMILY MULTIDRUG TRANSPORTER MFSC"/>
    <property type="match status" value="1"/>
</dbReference>
<feature type="transmembrane region" description="Helical" evidence="6">
    <location>
        <begin position="223"/>
        <end position="243"/>
    </location>
</feature>
<feature type="domain" description="Major facilitator superfamily (MFS) profile" evidence="7">
    <location>
        <begin position="11"/>
        <end position="473"/>
    </location>
</feature>
<feature type="transmembrane region" description="Helical" evidence="6">
    <location>
        <begin position="103"/>
        <end position="124"/>
    </location>
</feature>
<evidence type="ECO:0000313" key="8">
    <source>
        <dbReference type="EMBL" id="AFZ69832.1"/>
    </source>
</evidence>
<feature type="transmembrane region" description="Helical" evidence="6">
    <location>
        <begin position="136"/>
        <end position="159"/>
    </location>
</feature>
<feature type="transmembrane region" description="Helical" evidence="6">
    <location>
        <begin position="363"/>
        <end position="385"/>
    </location>
</feature>
<accession>L0A9L4</accession>
<evidence type="ECO:0000256" key="5">
    <source>
        <dbReference type="ARBA" id="ARBA00023136"/>
    </source>
</evidence>
<keyword evidence="2" id="KW-0813">Transport</keyword>
<evidence type="ECO:0000256" key="2">
    <source>
        <dbReference type="ARBA" id="ARBA00022448"/>
    </source>
</evidence>
<dbReference type="GeneID" id="14211300"/>
<feature type="transmembrane region" description="Helical" evidence="6">
    <location>
        <begin position="288"/>
        <end position="318"/>
    </location>
</feature>
<dbReference type="InParanoid" id="L0A9L4"/>
<feature type="transmembrane region" description="Helical" evidence="6">
    <location>
        <begin position="7"/>
        <end position="36"/>
    </location>
</feature>
<feature type="transmembrane region" description="Helical" evidence="6">
    <location>
        <begin position="330"/>
        <end position="351"/>
    </location>
</feature>
<gene>
    <name evidence="8" type="ordered locus">Calag_0040</name>
</gene>
<keyword evidence="4 6" id="KW-1133">Transmembrane helix</keyword>
<dbReference type="InterPro" id="IPR036259">
    <property type="entry name" value="MFS_trans_sf"/>
</dbReference>
<dbReference type="RefSeq" id="WP_015231730.1">
    <property type="nucleotide sequence ID" value="NC_019791.1"/>
</dbReference>
<feature type="transmembrane region" description="Helical" evidence="6">
    <location>
        <begin position="48"/>
        <end position="65"/>
    </location>
</feature>
<feature type="transmembrane region" description="Helical" evidence="6">
    <location>
        <begin position="263"/>
        <end position="282"/>
    </location>
</feature>
<evidence type="ECO:0000256" key="6">
    <source>
        <dbReference type="SAM" id="Phobius"/>
    </source>
</evidence>
<feature type="transmembrane region" description="Helical" evidence="6">
    <location>
        <begin position="450"/>
        <end position="467"/>
    </location>
</feature>
<dbReference type="InterPro" id="IPR020846">
    <property type="entry name" value="MFS_dom"/>
</dbReference>
<feature type="transmembrane region" description="Helical" evidence="6">
    <location>
        <begin position="197"/>
        <end position="217"/>
    </location>
</feature>
<dbReference type="KEGG" id="clg:Calag_0040"/>
<evidence type="ECO:0000313" key="9">
    <source>
        <dbReference type="Proteomes" id="UP000010469"/>
    </source>
</evidence>